<dbReference type="EMBL" id="KQ458671">
    <property type="protein sequence ID" value="KPJ05536.1"/>
    <property type="molecule type" value="Genomic_DNA"/>
</dbReference>
<evidence type="ECO:0000313" key="1">
    <source>
        <dbReference type="EMBL" id="KPJ05536.1"/>
    </source>
</evidence>
<sequence length="142" mass="15265">MSASVARAPQYRLEQRCVVLCCRLPAAVVRADTRTPPPARQCNTTSVLASTEGGRRREVVARGGRGARRALRLLLVMAAARARITSTARSGPRSCDYLRVRSRHVMLARMFGDGGGSGAALMLPPVSLSTTRDGVRVDFVLS</sequence>
<reference evidence="1 2" key="1">
    <citation type="journal article" date="2015" name="Nat. Commun.">
        <title>Outbred genome sequencing and CRISPR/Cas9 gene editing in butterflies.</title>
        <authorList>
            <person name="Li X."/>
            <person name="Fan D."/>
            <person name="Zhang W."/>
            <person name="Liu G."/>
            <person name="Zhang L."/>
            <person name="Zhao L."/>
            <person name="Fang X."/>
            <person name="Chen L."/>
            <person name="Dong Y."/>
            <person name="Chen Y."/>
            <person name="Ding Y."/>
            <person name="Zhao R."/>
            <person name="Feng M."/>
            <person name="Zhu Y."/>
            <person name="Feng Y."/>
            <person name="Jiang X."/>
            <person name="Zhu D."/>
            <person name="Xiang H."/>
            <person name="Feng X."/>
            <person name="Li S."/>
            <person name="Wang J."/>
            <person name="Zhang G."/>
            <person name="Kronforst M.R."/>
            <person name="Wang W."/>
        </authorList>
    </citation>
    <scope>NUCLEOTIDE SEQUENCE [LARGE SCALE GENOMIC DNA]</scope>
    <source>
        <strain evidence="1">Ya'a_city_454_Px</strain>
        <tissue evidence="1">Whole body</tissue>
    </source>
</reference>
<organism evidence="1 2">
    <name type="scientific">Papilio xuthus</name>
    <name type="common">Asian swallowtail butterfly</name>
    <dbReference type="NCBI Taxonomy" id="66420"/>
    <lineage>
        <taxon>Eukaryota</taxon>
        <taxon>Metazoa</taxon>
        <taxon>Ecdysozoa</taxon>
        <taxon>Arthropoda</taxon>
        <taxon>Hexapoda</taxon>
        <taxon>Insecta</taxon>
        <taxon>Pterygota</taxon>
        <taxon>Neoptera</taxon>
        <taxon>Endopterygota</taxon>
        <taxon>Lepidoptera</taxon>
        <taxon>Glossata</taxon>
        <taxon>Ditrysia</taxon>
        <taxon>Papilionoidea</taxon>
        <taxon>Papilionidae</taxon>
        <taxon>Papilioninae</taxon>
        <taxon>Papilio</taxon>
    </lineage>
</organism>
<accession>A0A194QPV9</accession>
<keyword evidence="2" id="KW-1185">Reference proteome</keyword>
<protein>
    <submittedName>
        <fullName evidence="1">Uncharacterized protein</fullName>
    </submittedName>
</protein>
<proteinExistence type="predicted"/>
<name>A0A194QPV9_PAPXU</name>
<evidence type="ECO:0000313" key="2">
    <source>
        <dbReference type="Proteomes" id="UP000053268"/>
    </source>
</evidence>
<gene>
    <name evidence="1" type="ORF">RR46_02152</name>
</gene>
<dbReference type="AlphaFoldDB" id="A0A194QPV9"/>
<dbReference type="Proteomes" id="UP000053268">
    <property type="component" value="Unassembled WGS sequence"/>
</dbReference>